<gene>
    <name evidence="3" type="ORF">AO501_14650</name>
</gene>
<protein>
    <submittedName>
        <fullName evidence="3">Uncharacterized protein</fullName>
    </submittedName>
</protein>
<organism evidence="3 4">
    <name type="scientific">Mycobacterium gordonae</name>
    <dbReference type="NCBI Taxonomy" id="1778"/>
    <lineage>
        <taxon>Bacteria</taxon>
        <taxon>Bacillati</taxon>
        <taxon>Actinomycetota</taxon>
        <taxon>Actinomycetes</taxon>
        <taxon>Mycobacteriales</taxon>
        <taxon>Mycobacteriaceae</taxon>
        <taxon>Mycobacterium</taxon>
    </lineage>
</organism>
<name>A0A0Q2QHG1_MYCGO</name>
<feature type="transmembrane region" description="Helical" evidence="2">
    <location>
        <begin position="99"/>
        <end position="118"/>
    </location>
</feature>
<accession>A0A0Q2QHG1</accession>
<evidence type="ECO:0000256" key="1">
    <source>
        <dbReference type="SAM" id="MobiDB-lite"/>
    </source>
</evidence>
<feature type="transmembrane region" description="Helical" evidence="2">
    <location>
        <begin position="124"/>
        <end position="146"/>
    </location>
</feature>
<evidence type="ECO:0000256" key="2">
    <source>
        <dbReference type="SAM" id="Phobius"/>
    </source>
</evidence>
<dbReference type="Proteomes" id="UP000051677">
    <property type="component" value="Unassembled WGS sequence"/>
</dbReference>
<keyword evidence="2" id="KW-0812">Transmembrane</keyword>
<feature type="region of interest" description="Disordered" evidence="1">
    <location>
        <begin position="1"/>
        <end position="30"/>
    </location>
</feature>
<evidence type="ECO:0000313" key="3">
    <source>
        <dbReference type="EMBL" id="KQH79293.1"/>
    </source>
</evidence>
<dbReference type="EMBL" id="LKTM01000112">
    <property type="protein sequence ID" value="KQH79293.1"/>
    <property type="molecule type" value="Genomic_DNA"/>
</dbReference>
<keyword evidence="2" id="KW-0472">Membrane</keyword>
<reference evidence="3 4" key="1">
    <citation type="submission" date="2015-10" db="EMBL/GenBank/DDBJ databases">
        <title>Mycobacterium gordonae draft genome assembly.</title>
        <authorList>
            <person name="Ustinova V."/>
            <person name="Smirnova T."/>
            <person name="Blagodatskikh K."/>
            <person name="Varlamov D."/>
            <person name="Larionova E."/>
            <person name="Chernousova L."/>
        </authorList>
    </citation>
    <scope>NUCLEOTIDE SEQUENCE [LARGE SCALE GENOMIC DNA]</scope>
    <source>
        <strain evidence="3 4">CTRI 14-8773</strain>
    </source>
</reference>
<sequence>MPGSAAQWDDNHVADGEIPSDGAGAPEQSAPVEQPILAPPVSGTEKTTWKTLFAALPGHLAAGLSHLGQWLNHLGRWLARVGRRLARLAEVKPTPPQKLALLGGLAAISIFGALAFPANPIGQACVIAFVPGLCIAIGIFGTRWHIRQGLDQHMLKVTQTAIQETQQLRRSVHYVDDRLSAAQNHLESGNGDGALIEVVRAKVATELSLGAAKPVSPQWGSALPVEALDGSRLISGSVARVEDQYTLIINRGLVHGVQPEMVFAVLSAAGDPIRDPETGEVIGELPAEKLRVKVVDVQPKYSRAVTFRTFAPTDVGYPALAGSARGASGPADAGSFDFIDESISRMLEAELAEPVSARETIANAKSLARKDVPVRPHAIVDIGDRVQQVSQVARTG</sequence>
<comment type="caution">
    <text evidence="3">The sequence shown here is derived from an EMBL/GenBank/DDBJ whole genome shotgun (WGS) entry which is preliminary data.</text>
</comment>
<proteinExistence type="predicted"/>
<dbReference type="AlphaFoldDB" id="A0A0Q2QHG1"/>
<evidence type="ECO:0000313" key="4">
    <source>
        <dbReference type="Proteomes" id="UP000051677"/>
    </source>
</evidence>
<keyword evidence="2" id="KW-1133">Transmembrane helix</keyword>